<gene>
    <name evidence="4" type="ordered locus">CBUD_1108</name>
</gene>
<feature type="repeat" description="ANK" evidence="3">
    <location>
        <begin position="386"/>
        <end position="418"/>
    </location>
</feature>
<accession>A9KCI2</accession>
<dbReference type="HOGENOM" id="CLU_374962_0_0_6"/>
<keyword evidence="1" id="KW-0677">Repeat</keyword>
<keyword evidence="2 3" id="KW-0040">ANK repeat</keyword>
<feature type="repeat" description="ANK" evidence="3">
    <location>
        <begin position="353"/>
        <end position="385"/>
    </location>
</feature>
<reference evidence="4 5" key="1">
    <citation type="journal article" date="2009" name="Infect. Immun.">
        <title>Comparative genomics reveal extensive transposon-mediated genomic plasticity and diversity among potential effector proteins within the genus Coxiella.</title>
        <authorList>
            <person name="Beare P.A."/>
            <person name="Unsworth N."/>
            <person name="Andoh M."/>
            <person name="Voth D.E."/>
            <person name="Omsland A."/>
            <person name="Gilk S.D."/>
            <person name="Williams K.P."/>
            <person name="Sobral B.W."/>
            <person name="Kupko J.J.III."/>
            <person name="Porcella S.F."/>
            <person name="Samuel J.E."/>
            <person name="Heinzen R.A."/>
        </authorList>
    </citation>
    <scope>NUCLEOTIDE SEQUENCE [LARGE SCALE GENOMIC DNA]</scope>
    <source>
        <strain evidence="4 5">Dugway 5J108-111</strain>
    </source>
</reference>
<dbReference type="InterPro" id="IPR036770">
    <property type="entry name" value="Ankyrin_rpt-contain_sf"/>
</dbReference>
<evidence type="ECO:0000256" key="1">
    <source>
        <dbReference type="ARBA" id="ARBA00022737"/>
    </source>
</evidence>
<dbReference type="Pfam" id="PF12796">
    <property type="entry name" value="Ank_2"/>
    <property type="match status" value="2"/>
</dbReference>
<protein>
    <submittedName>
        <fullName evidence="4">Ankyrin repeat protein</fullName>
    </submittedName>
</protein>
<evidence type="ECO:0000313" key="5">
    <source>
        <dbReference type="Proteomes" id="UP000008555"/>
    </source>
</evidence>
<dbReference type="AlphaFoldDB" id="A9KCI2"/>
<dbReference type="Proteomes" id="UP000008555">
    <property type="component" value="Chromosome"/>
</dbReference>
<dbReference type="RefSeq" id="WP_011996917.1">
    <property type="nucleotide sequence ID" value="NC_009727.1"/>
</dbReference>
<dbReference type="PANTHER" id="PTHR24180:SF45">
    <property type="entry name" value="POLY [ADP-RIBOSE] POLYMERASE TANKYRASE"/>
    <property type="match status" value="1"/>
</dbReference>
<proteinExistence type="predicted"/>
<dbReference type="PROSITE" id="PS50088">
    <property type="entry name" value="ANK_REPEAT"/>
    <property type="match status" value="4"/>
</dbReference>
<evidence type="ECO:0000256" key="2">
    <source>
        <dbReference type="ARBA" id="ARBA00023043"/>
    </source>
</evidence>
<feature type="repeat" description="ANK" evidence="3">
    <location>
        <begin position="419"/>
        <end position="451"/>
    </location>
</feature>
<dbReference type="InterPro" id="IPR002110">
    <property type="entry name" value="Ankyrin_rpt"/>
</dbReference>
<evidence type="ECO:0000313" key="4">
    <source>
        <dbReference type="EMBL" id="ABS78335.2"/>
    </source>
</evidence>
<dbReference type="PANTHER" id="PTHR24180">
    <property type="entry name" value="CYCLIN-DEPENDENT KINASE INHIBITOR 2C-RELATED"/>
    <property type="match status" value="1"/>
</dbReference>
<dbReference type="SUPFAM" id="SSF48403">
    <property type="entry name" value="Ankyrin repeat"/>
    <property type="match status" value="1"/>
</dbReference>
<dbReference type="Gene3D" id="1.25.40.20">
    <property type="entry name" value="Ankyrin repeat-containing domain"/>
    <property type="match status" value="2"/>
</dbReference>
<dbReference type="PROSITE" id="PS50297">
    <property type="entry name" value="ANK_REP_REGION"/>
    <property type="match status" value="3"/>
</dbReference>
<dbReference type="KEGG" id="cbd:CBUD_1108"/>
<dbReference type="SMART" id="SM00248">
    <property type="entry name" value="ANK"/>
    <property type="match status" value="8"/>
</dbReference>
<organism evidence="4 5">
    <name type="scientific">Coxiella burnetii (strain Dugway 5J108-111)</name>
    <dbReference type="NCBI Taxonomy" id="434922"/>
    <lineage>
        <taxon>Bacteria</taxon>
        <taxon>Pseudomonadati</taxon>
        <taxon>Pseudomonadota</taxon>
        <taxon>Gammaproteobacteria</taxon>
        <taxon>Legionellales</taxon>
        <taxon>Coxiellaceae</taxon>
        <taxon>Coxiella</taxon>
    </lineage>
</organism>
<dbReference type="InterPro" id="IPR051637">
    <property type="entry name" value="Ank_repeat_dom-contain_49"/>
</dbReference>
<name>A9KCI2_COXBN</name>
<evidence type="ECO:0000256" key="3">
    <source>
        <dbReference type="PROSITE-ProRule" id="PRU00023"/>
    </source>
</evidence>
<dbReference type="EMBL" id="CP000733">
    <property type="protein sequence ID" value="ABS78335.2"/>
    <property type="molecule type" value="Genomic_DNA"/>
</dbReference>
<sequence>MEIISLMKALCIPTSDNGICYGLVAMALQAFIIDDYDKHQQRLESINSLSEKDVLHMRAIQFLDLQSLEAFKRKRSNRHQNLVDIVAFLQGVSLFFRPDTNLELFQNKAHGREQNILLTAPIVQNRRIEEEKGLVRVSVFSGVYDQKELSIYIESYAKAMKNAHIRTHNGWLLGNSNHAVMLGYDLEKGWLLNNNGKGDFSTDAKEVCENIRKSFLGAYLLNLINQQGRGPLIISTTPFNPLIFSTEVFTTRQRLPDTQNFLDYLYADYSFSRLHQVTPEKANARDPDNANWLYIATRQGQIEVVRELLDKGISSNQGIGNEGVLYVAAGCGHLEITQLLLQRRANVNQPGYNDFSPLYCAAYGGHTAIVRELLMANAAVNQTHEGGMTPLLVAIQNNYVASVEELFKGGADPNQKRSDGIGALHLAAGCGRLEIVQLFLQKGVDPNPAGNNGETPLHCAVEQGQIAIVHELLVFNAAVTKAKHSGETVLHIAARQGYIDIIDCFLTSCKNEIKSIINSPAQLTIEILSKEMKRHWRLEKFKECLNSLDIKESELPALTPMDIAIFFGHNPIAKKLLREDADITGIHTLAFLLLNDKNLELVFEIKTKRLQTCLKMLDTLLKSVLREGDIEIVKLEKTEDFDTLKRNIYKVERFLSHRNFGFRSLRVFNFQQSKAYIQALPKLKFIRDFLSYWQEELEATATVICSKKPPCDTYRTMQGMLRRRNAQKREEKVYETKNRY</sequence>
<feature type="repeat" description="ANK" evidence="3">
    <location>
        <begin position="452"/>
        <end position="484"/>
    </location>
</feature>